<keyword evidence="8" id="KW-1185">Reference proteome</keyword>
<name>A0A124HX39_9ACTN</name>
<dbReference type="PIRSF" id="PIRSF036696">
    <property type="entry name" value="ACY-1"/>
    <property type="match status" value="1"/>
</dbReference>
<dbReference type="FunFam" id="1.10.150.900:FF:000002">
    <property type="entry name" value="M20/M25/M40 family peptidase"/>
    <property type="match status" value="1"/>
</dbReference>
<dbReference type="InterPro" id="IPR036264">
    <property type="entry name" value="Bact_exopeptidase_dim_dom"/>
</dbReference>
<protein>
    <recommendedName>
        <fullName evidence="6">Peptidase M20 dimerisation domain-containing protein</fullName>
    </recommendedName>
</protein>
<dbReference type="PANTHER" id="PTHR43808">
    <property type="entry name" value="ACETYLORNITHINE DEACETYLASE"/>
    <property type="match status" value="1"/>
</dbReference>
<evidence type="ECO:0000256" key="1">
    <source>
        <dbReference type="ARBA" id="ARBA00001947"/>
    </source>
</evidence>
<evidence type="ECO:0000313" key="8">
    <source>
        <dbReference type="Proteomes" id="UP000054375"/>
    </source>
</evidence>
<feature type="domain" description="Peptidase M20 dimerisation" evidence="6">
    <location>
        <begin position="201"/>
        <end position="336"/>
    </location>
</feature>
<comment type="similarity">
    <text evidence="2">Belongs to the peptidase M20A family.</text>
</comment>
<gene>
    <name evidence="7" type="ORF">AQJ54_27410</name>
</gene>
<dbReference type="NCBIfam" id="NF005913">
    <property type="entry name" value="PRK07906.1"/>
    <property type="match status" value="1"/>
</dbReference>
<dbReference type="RefSeq" id="WP_062241707.1">
    <property type="nucleotide sequence ID" value="NZ_JBIAVY010000007.1"/>
</dbReference>
<dbReference type="InterPro" id="IPR001261">
    <property type="entry name" value="ArgE/DapE_CS"/>
</dbReference>
<dbReference type="Proteomes" id="UP000054375">
    <property type="component" value="Unassembled WGS sequence"/>
</dbReference>
<keyword evidence="5" id="KW-0862">Zinc</keyword>
<evidence type="ECO:0000259" key="6">
    <source>
        <dbReference type="Pfam" id="PF07687"/>
    </source>
</evidence>
<dbReference type="GO" id="GO:0046872">
    <property type="term" value="F:metal ion binding"/>
    <property type="evidence" value="ECO:0007669"/>
    <property type="project" value="UniProtKB-KW"/>
</dbReference>
<dbReference type="Pfam" id="PF07687">
    <property type="entry name" value="M20_dimer"/>
    <property type="match status" value="1"/>
</dbReference>
<dbReference type="GO" id="GO:0016787">
    <property type="term" value="F:hydrolase activity"/>
    <property type="evidence" value="ECO:0007669"/>
    <property type="project" value="UniProtKB-KW"/>
</dbReference>
<dbReference type="InterPro" id="IPR011650">
    <property type="entry name" value="Peptidase_M20_dimer"/>
</dbReference>
<proteinExistence type="inferred from homology"/>
<dbReference type="PANTHER" id="PTHR43808:SF8">
    <property type="entry name" value="PEPTIDASE M20 DIMERISATION DOMAIN-CONTAINING PROTEIN"/>
    <property type="match status" value="1"/>
</dbReference>
<dbReference type="InterPro" id="IPR002933">
    <property type="entry name" value="Peptidase_M20"/>
</dbReference>
<evidence type="ECO:0000313" key="7">
    <source>
        <dbReference type="EMBL" id="KUN63495.1"/>
    </source>
</evidence>
<dbReference type="Gene3D" id="3.30.70.360">
    <property type="match status" value="1"/>
</dbReference>
<dbReference type="CDD" id="cd05675">
    <property type="entry name" value="M20_yscS_like"/>
    <property type="match status" value="1"/>
</dbReference>
<evidence type="ECO:0000256" key="2">
    <source>
        <dbReference type="ARBA" id="ARBA00006247"/>
    </source>
</evidence>
<dbReference type="Pfam" id="PF01546">
    <property type="entry name" value="Peptidase_M20"/>
    <property type="match status" value="1"/>
</dbReference>
<dbReference type="SUPFAM" id="SSF53187">
    <property type="entry name" value="Zn-dependent exopeptidases"/>
    <property type="match status" value="1"/>
</dbReference>
<organism evidence="7 8">
    <name type="scientific">Streptomyces griseorubiginosus</name>
    <dbReference type="NCBI Taxonomy" id="67304"/>
    <lineage>
        <taxon>Bacteria</taxon>
        <taxon>Bacillati</taxon>
        <taxon>Actinomycetota</taxon>
        <taxon>Actinomycetes</taxon>
        <taxon>Kitasatosporales</taxon>
        <taxon>Streptomycetaceae</taxon>
        <taxon>Streptomyces</taxon>
    </lineage>
</organism>
<evidence type="ECO:0000256" key="3">
    <source>
        <dbReference type="ARBA" id="ARBA00022723"/>
    </source>
</evidence>
<keyword evidence="3" id="KW-0479">Metal-binding</keyword>
<dbReference type="FunFam" id="3.40.630.10:FF:000023">
    <property type="entry name" value="M20/M25/M40 family metallo-hydrolase"/>
    <property type="match status" value="1"/>
</dbReference>
<keyword evidence="4" id="KW-0378">Hydrolase</keyword>
<reference evidence="7 8" key="1">
    <citation type="submission" date="2015-10" db="EMBL/GenBank/DDBJ databases">
        <title>Draft genome sequence of Streptomyces griseorubiginosus DSM 40469, type strain for the species Streptomyces griseorubiginosus.</title>
        <authorList>
            <person name="Ruckert C."/>
            <person name="Winkler A."/>
            <person name="Kalinowski J."/>
            <person name="Kampfer P."/>
            <person name="Glaeser S."/>
        </authorList>
    </citation>
    <scope>NUCLEOTIDE SEQUENCE [LARGE SCALE GENOMIC DNA]</scope>
    <source>
        <strain evidence="7 8">DSM 40469</strain>
    </source>
</reference>
<dbReference type="AlphaFoldDB" id="A0A124HX39"/>
<accession>A0A124HX39</accession>
<dbReference type="SUPFAM" id="SSF55031">
    <property type="entry name" value="Bacterial exopeptidase dimerisation domain"/>
    <property type="match status" value="1"/>
</dbReference>
<dbReference type="PROSITE" id="PS00758">
    <property type="entry name" value="ARGE_DAPE_CPG2_1"/>
    <property type="match status" value="1"/>
</dbReference>
<dbReference type="Gene3D" id="1.10.150.900">
    <property type="match status" value="1"/>
</dbReference>
<dbReference type="InterPro" id="IPR050072">
    <property type="entry name" value="Peptidase_M20A"/>
</dbReference>
<sequence>MSDTDTARGVTGEDEVVDLCRDLIRFDTSNYGDHSGPGERKAAEWVAEKLAEVGLDPQIYESHPGRASTVARIAGEDPSRPALLIHGHLDVVPANAQDWTHDPFSGEVADGCVWGRGAVDMKDMDAMTLAVVRDRLRSGRRPPRDIVLAFLADEEAGGTFGARHLVDHHPDLFEGVTEAISEVGGFSFTVNEQRRLYLIQTAEKGMHWMKLTVAGTAGHGSMIHRDNAITELSEAVARLGRHKFPVRVTKTTRAFLDELGDALGTELDPEDMEGTLARLGGIAKLIGATLSNTANPTQLGAGYKVNVIPGEATAHVDGRFLPGFEEEFLADLDKILGPKVRREDVHSDKAVETTFDGALVDAMQSALVAEDPAAKAIPYMLSGGTDAKSFDELGIRGFGFAPLKLPPELDFAGMFHGVDERVPVDGLKFGVRVLDRFIDAS</sequence>
<comment type="caution">
    <text evidence="7">The sequence shown here is derived from an EMBL/GenBank/DDBJ whole genome shotgun (WGS) entry which is preliminary data.</text>
</comment>
<dbReference type="Gene3D" id="3.40.630.10">
    <property type="entry name" value="Zn peptidases"/>
    <property type="match status" value="1"/>
</dbReference>
<evidence type="ECO:0000256" key="4">
    <source>
        <dbReference type="ARBA" id="ARBA00022801"/>
    </source>
</evidence>
<comment type="cofactor">
    <cofactor evidence="1">
        <name>Zn(2+)</name>
        <dbReference type="ChEBI" id="CHEBI:29105"/>
    </cofactor>
</comment>
<dbReference type="EMBL" id="LMWV01000022">
    <property type="protein sequence ID" value="KUN63495.1"/>
    <property type="molecule type" value="Genomic_DNA"/>
</dbReference>
<evidence type="ECO:0000256" key="5">
    <source>
        <dbReference type="ARBA" id="ARBA00022833"/>
    </source>
</evidence>